<evidence type="ECO:0000313" key="3">
    <source>
        <dbReference type="Proteomes" id="UP000594638"/>
    </source>
</evidence>
<evidence type="ECO:0000313" key="2">
    <source>
        <dbReference type="EMBL" id="CAA3032869.1"/>
    </source>
</evidence>
<keyword evidence="3" id="KW-1185">Reference proteome</keyword>
<reference evidence="2 3" key="1">
    <citation type="submission" date="2019-12" db="EMBL/GenBank/DDBJ databases">
        <authorList>
            <person name="Alioto T."/>
            <person name="Alioto T."/>
            <person name="Gomez Garrido J."/>
        </authorList>
    </citation>
    <scope>NUCLEOTIDE SEQUENCE [LARGE SCALE GENOMIC DNA]</scope>
</reference>
<dbReference type="Proteomes" id="UP000594638">
    <property type="component" value="Unassembled WGS sequence"/>
</dbReference>
<protein>
    <submittedName>
        <fullName evidence="2">Uncharacterized protein</fullName>
    </submittedName>
</protein>
<comment type="caution">
    <text evidence="2">The sequence shown here is derived from an EMBL/GenBank/DDBJ whole genome shotgun (WGS) entry which is preliminary data.</text>
</comment>
<keyword evidence="1" id="KW-0560">Oxidoreductase</keyword>
<evidence type="ECO:0000256" key="1">
    <source>
        <dbReference type="ARBA" id="ARBA00023002"/>
    </source>
</evidence>
<dbReference type="Pfam" id="PF14027">
    <property type="entry name" value="Questin_oxidase"/>
    <property type="match status" value="1"/>
</dbReference>
<dbReference type="PANTHER" id="PTHR35870">
    <property type="entry name" value="PROTEIN, PUTATIVE (AFU_ORTHOLOGUE AFUA_5G03330)-RELATED"/>
    <property type="match status" value="1"/>
</dbReference>
<sequence length="319" mass="35017">MSAPTHVKRCNSTGTQSTCLQILFVLPGVLHGRDSEVRSSCHARTISIQGQRGKTAAEVRVSRLLGGYEADLSRRRTVSGAIHPLIQIGHGVEFGLDALVAEGLAQACVHSAQVEGLFPLGWPNHLSQSNSAFASAFSHFKSMKSPVAAFTSSKDSFTATISRLDPARPRHPRLGLSGFTVLGHMLKDPRLAAGQAMQKDDFPRLGSAIKNRGDLMRAWCEEWVIDPDGGWTEVCEKLEEIFWIATVLVGASSRPGYKPRMDFFMMHALTSAIFLPGMLEVLSPNSRISLLHSHFRVMVAYWVSRGRWGSVLCPQLHKC</sequence>
<dbReference type="OrthoDB" id="10004862at2759"/>
<proteinExistence type="predicted"/>
<dbReference type="PANTHER" id="PTHR35870:SF1">
    <property type="entry name" value="PROTEIN, PUTATIVE (AFU_ORTHOLOGUE AFUA_5G03330)-RELATED"/>
    <property type="match status" value="1"/>
</dbReference>
<organism evidence="2 3">
    <name type="scientific">Olea europaea subsp. europaea</name>
    <dbReference type="NCBI Taxonomy" id="158383"/>
    <lineage>
        <taxon>Eukaryota</taxon>
        <taxon>Viridiplantae</taxon>
        <taxon>Streptophyta</taxon>
        <taxon>Embryophyta</taxon>
        <taxon>Tracheophyta</taxon>
        <taxon>Spermatophyta</taxon>
        <taxon>Magnoliopsida</taxon>
        <taxon>eudicotyledons</taxon>
        <taxon>Gunneridae</taxon>
        <taxon>Pentapetalae</taxon>
        <taxon>asterids</taxon>
        <taxon>lamiids</taxon>
        <taxon>Lamiales</taxon>
        <taxon>Oleaceae</taxon>
        <taxon>Oleeae</taxon>
        <taxon>Olea</taxon>
    </lineage>
</organism>
<dbReference type="EMBL" id="CACTIH010009723">
    <property type="protein sequence ID" value="CAA3032869.1"/>
    <property type="molecule type" value="Genomic_DNA"/>
</dbReference>
<dbReference type="Gramene" id="OE9A089495T1">
    <property type="protein sequence ID" value="OE9A089495C1"/>
    <property type="gene ID" value="OE9A089495"/>
</dbReference>
<dbReference type="AlphaFoldDB" id="A0A8S0VKI6"/>
<accession>A0A8S0VKI6</accession>
<name>A0A8S0VKI6_OLEEU</name>
<gene>
    <name evidence="2" type="ORF">OLEA9_A089495</name>
</gene>
<dbReference type="InterPro" id="IPR025337">
    <property type="entry name" value="Questin_oxidase-like"/>
</dbReference>
<dbReference type="GO" id="GO:0016491">
    <property type="term" value="F:oxidoreductase activity"/>
    <property type="evidence" value="ECO:0007669"/>
    <property type="project" value="UniProtKB-KW"/>
</dbReference>